<comment type="similarity">
    <text evidence="1 2">Belongs to the ArsC family.</text>
</comment>
<dbReference type="OrthoDB" id="9803749at2"/>
<organism evidence="3 4">
    <name type="scientific">Pleionea mediterranea</name>
    <dbReference type="NCBI Taxonomy" id="523701"/>
    <lineage>
        <taxon>Bacteria</taxon>
        <taxon>Pseudomonadati</taxon>
        <taxon>Pseudomonadota</taxon>
        <taxon>Gammaproteobacteria</taxon>
        <taxon>Oceanospirillales</taxon>
        <taxon>Pleioneaceae</taxon>
        <taxon>Pleionea</taxon>
    </lineage>
</organism>
<evidence type="ECO:0000256" key="1">
    <source>
        <dbReference type="ARBA" id="ARBA00007198"/>
    </source>
</evidence>
<dbReference type="PANTHER" id="PTHR30041">
    <property type="entry name" value="ARSENATE REDUCTASE"/>
    <property type="match status" value="1"/>
</dbReference>
<dbReference type="NCBIfam" id="NF008107">
    <property type="entry name" value="PRK10853.1"/>
    <property type="match status" value="1"/>
</dbReference>
<dbReference type="InterPro" id="IPR006504">
    <property type="entry name" value="Tscrpt_reg_Spx/MgsR"/>
</dbReference>
<evidence type="ECO:0000313" key="4">
    <source>
        <dbReference type="Proteomes" id="UP000245790"/>
    </source>
</evidence>
<proteinExistence type="inferred from homology"/>
<dbReference type="EMBL" id="QGGU01000001">
    <property type="protein sequence ID" value="PWK54301.1"/>
    <property type="molecule type" value="Genomic_DNA"/>
</dbReference>
<evidence type="ECO:0000313" key="3">
    <source>
        <dbReference type="EMBL" id="PWK54301.1"/>
    </source>
</evidence>
<dbReference type="Gene3D" id="3.40.30.10">
    <property type="entry name" value="Glutaredoxin"/>
    <property type="match status" value="1"/>
</dbReference>
<sequence length="115" mass="13572">MSISIYGIKNCDTMKKAMTWLNDHNIEYTFHDYKKSGLPAQLADEWLTHIELEHLINKRGTTWRKLDDEVKNNLNKTSAKEIMMENTSVIKRPLLNVNGQYHLGFKPEQYQEIFN</sequence>
<dbReference type="PANTHER" id="PTHR30041:SF8">
    <property type="entry name" value="PROTEIN YFFB"/>
    <property type="match status" value="1"/>
</dbReference>
<evidence type="ECO:0000256" key="2">
    <source>
        <dbReference type="PROSITE-ProRule" id="PRU01282"/>
    </source>
</evidence>
<protein>
    <submittedName>
        <fullName evidence="3">Spx/MgsR family transcriptional regulator</fullName>
    </submittedName>
</protein>
<accession>A0A316G071</accession>
<dbReference type="NCBIfam" id="TIGR01617">
    <property type="entry name" value="arsC_related"/>
    <property type="match status" value="1"/>
</dbReference>
<dbReference type="CDD" id="cd03035">
    <property type="entry name" value="ArsC_Yffb"/>
    <property type="match status" value="1"/>
</dbReference>
<dbReference type="Pfam" id="PF03960">
    <property type="entry name" value="ArsC"/>
    <property type="match status" value="1"/>
</dbReference>
<name>A0A316G071_9GAMM</name>
<dbReference type="PROSITE" id="PS51353">
    <property type="entry name" value="ARSC"/>
    <property type="match status" value="1"/>
</dbReference>
<comment type="caution">
    <text evidence="3">The sequence shown here is derived from an EMBL/GenBank/DDBJ whole genome shotgun (WGS) entry which is preliminary data.</text>
</comment>
<dbReference type="InterPro" id="IPR036249">
    <property type="entry name" value="Thioredoxin-like_sf"/>
</dbReference>
<reference evidence="3 4" key="1">
    <citation type="submission" date="2018-05" db="EMBL/GenBank/DDBJ databases">
        <title>Genomic Encyclopedia of Type Strains, Phase IV (KMG-IV): sequencing the most valuable type-strain genomes for metagenomic binning, comparative biology and taxonomic classification.</title>
        <authorList>
            <person name="Goeker M."/>
        </authorList>
    </citation>
    <scope>NUCLEOTIDE SEQUENCE [LARGE SCALE GENOMIC DNA]</scope>
    <source>
        <strain evidence="3 4">DSM 25350</strain>
    </source>
</reference>
<dbReference type="AlphaFoldDB" id="A0A316G071"/>
<keyword evidence="4" id="KW-1185">Reference proteome</keyword>
<dbReference type="Proteomes" id="UP000245790">
    <property type="component" value="Unassembled WGS sequence"/>
</dbReference>
<dbReference type="InterPro" id="IPR006660">
    <property type="entry name" value="Arsenate_reductase-like"/>
</dbReference>
<dbReference type="RefSeq" id="WP_109761425.1">
    <property type="nucleotide sequence ID" value="NZ_QGGU01000001.1"/>
</dbReference>
<gene>
    <name evidence="3" type="ORF">C8D97_101149</name>
</gene>
<dbReference type="SUPFAM" id="SSF52833">
    <property type="entry name" value="Thioredoxin-like"/>
    <property type="match status" value="1"/>
</dbReference>